<dbReference type="Proteomes" id="UP000515981">
    <property type="component" value="Chromosome"/>
</dbReference>
<gene>
    <name evidence="1" type="ORF">H9Q77_02245</name>
</gene>
<sequence length="66" mass="7575">MKRTKLNYRFHNPNSAEDTADFLCKLLIEANVGKVERAIEEAALYPESKDYILENLSENKEKLCVG</sequence>
<accession>A0A7G9G0G0</accession>
<evidence type="ECO:0000313" key="1">
    <source>
        <dbReference type="EMBL" id="QNM04292.1"/>
    </source>
</evidence>
<protein>
    <submittedName>
        <fullName evidence="1">Uncharacterized protein</fullName>
    </submittedName>
</protein>
<organism evidence="1 2">
    <name type="scientific">Simiaoa sunii</name>
    <dbReference type="NCBI Taxonomy" id="2763672"/>
    <lineage>
        <taxon>Bacteria</taxon>
        <taxon>Bacillati</taxon>
        <taxon>Bacillota</taxon>
        <taxon>Clostridia</taxon>
        <taxon>Lachnospirales</taxon>
        <taxon>Lachnospiraceae</taxon>
        <taxon>Simiaoa</taxon>
    </lineage>
</organism>
<name>A0A7G9G0G0_9FIRM</name>
<proteinExistence type="predicted"/>
<reference evidence="1 2" key="1">
    <citation type="submission" date="2020-08" db="EMBL/GenBank/DDBJ databases">
        <authorList>
            <person name="Liu C."/>
            <person name="Sun Q."/>
        </authorList>
    </citation>
    <scope>NUCLEOTIDE SEQUENCE [LARGE SCALE GENOMIC DNA]</scope>
    <source>
        <strain evidence="1 2">NSJ-8</strain>
    </source>
</reference>
<dbReference type="EMBL" id="CP060633">
    <property type="protein sequence ID" value="QNM04292.1"/>
    <property type="molecule type" value="Genomic_DNA"/>
</dbReference>
<dbReference type="KEGG" id="ssun:H9Q77_02245"/>
<dbReference type="AlphaFoldDB" id="A0A7G9G0G0"/>
<keyword evidence="2" id="KW-1185">Reference proteome</keyword>
<dbReference type="RefSeq" id="WP_148446281.1">
    <property type="nucleotide sequence ID" value="NZ_CP060633.1"/>
</dbReference>
<evidence type="ECO:0000313" key="2">
    <source>
        <dbReference type="Proteomes" id="UP000515981"/>
    </source>
</evidence>